<dbReference type="Proteomes" id="UP001589788">
    <property type="component" value="Unassembled WGS sequence"/>
</dbReference>
<evidence type="ECO:0000313" key="1">
    <source>
        <dbReference type="EMBL" id="MFC0081629.1"/>
    </source>
</evidence>
<reference evidence="1 2" key="1">
    <citation type="submission" date="2024-09" db="EMBL/GenBank/DDBJ databases">
        <authorList>
            <person name="Sun Q."/>
            <person name="Mori K."/>
        </authorList>
    </citation>
    <scope>NUCLEOTIDE SEQUENCE [LARGE SCALE GENOMIC DNA]</scope>
    <source>
        <strain evidence="1 2">JCM 15389</strain>
    </source>
</reference>
<dbReference type="RefSeq" id="WP_377788919.1">
    <property type="nucleotide sequence ID" value="NZ_JBHLYQ010000040.1"/>
</dbReference>
<dbReference type="EMBL" id="JBHLYQ010000040">
    <property type="protein sequence ID" value="MFC0081629.1"/>
    <property type="molecule type" value="Genomic_DNA"/>
</dbReference>
<protein>
    <submittedName>
        <fullName evidence="1">Uncharacterized protein</fullName>
    </submittedName>
</protein>
<sequence length="96" mass="11079">MPEDLEPSAEEQPTVGRVRVVYLGPVAPHWEVQLEEGPEGLLEAFRDRTLARLTLLPPHDPQYKRNRERVMRDAERERIEVTWDLGIPEEEAQAPA</sequence>
<evidence type="ECO:0000313" key="2">
    <source>
        <dbReference type="Proteomes" id="UP001589788"/>
    </source>
</evidence>
<keyword evidence="2" id="KW-1185">Reference proteome</keyword>
<name>A0ABV6C5P0_9ACTN</name>
<accession>A0ABV6C5P0</accession>
<proteinExistence type="predicted"/>
<organism evidence="1 2">
    <name type="scientific">Aciditerrimonas ferrireducens</name>
    <dbReference type="NCBI Taxonomy" id="667306"/>
    <lineage>
        <taxon>Bacteria</taxon>
        <taxon>Bacillati</taxon>
        <taxon>Actinomycetota</taxon>
        <taxon>Acidimicrobiia</taxon>
        <taxon>Acidimicrobiales</taxon>
        <taxon>Acidimicrobiaceae</taxon>
        <taxon>Aciditerrimonas</taxon>
    </lineage>
</organism>
<gene>
    <name evidence="1" type="ORF">ACFFRE_05650</name>
</gene>
<comment type="caution">
    <text evidence="1">The sequence shown here is derived from an EMBL/GenBank/DDBJ whole genome shotgun (WGS) entry which is preliminary data.</text>
</comment>